<feature type="chain" id="PRO_5015725043" description="SusD/RagB family nutrient-binding outer membrane lipoprotein" evidence="1">
    <location>
        <begin position="21"/>
        <end position="492"/>
    </location>
</feature>
<dbReference type="Gene3D" id="1.25.40.390">
    <property type="match status" value="1"/>
</dbReference>
<proteinExistence type="predicted"/>
<dbReference type="SUPFAM" id="SSF48452">
    <property type="entry name" value="TPR-like"/>
    <property type="match status" value="1"/>
</dbReference>
<name>A0A2T2YKV5_9BACT</name>
<keyword evidence="1" id="KW-0732">Signal</keyword>
<dbReference type="InterPro" id="IPR011990">
    <property type="entry name" value="TPR-like_helical_dom_sf"/>
</dbReference>
<accession>A0A2T2YKV5</accession>
<evidence type="ECO:0000256" key="1">
    <source>
        <dbReference type="SAM" id="SignalP"/>
    </source>
</evidence>
<dbReference type="RefSeq" id="WP_106932297.1">
    <property type="nucleotide sequence ID" value="NZ_PYFT01000001.1"/>
</dbReference>
<gene>
    <name evidence="2" type="ORF">AHMF7605_22740</name>
</gene>
<reference evidence="2 3" key="1">
    <citation type="submission" date="2018-03" db="EMBL/GenBank/DDBJ databases">
        <title>Adhaeribacter sp. HMF7605 Genome sequencing and assembly.</title>
        <authorList>
            <person name="Kang H."/>
            <person name="Kang J."/>
            <person name="Cha I."/>
            <person name="Kim H."/>
            <person name="Joh K."/>
        </authorList>
    </citation>
    <scope>NUCLEOTIDE SEQUENCE [LARGE SCALE GENOMIC DNA]</scope>
    <source>
        <strain evidence="2 3">HMF7605</strain>
    </source>
</reference>
<dbReference type="OrthoDB" id="622163at2"/>
<feature type="signal peptide" evidence="1">
    <location>
        <begin position="1"/>
        <end position="20"/>
    </location>
</feature>
<sequence length="492" mass="54820">MKRKSLLLLIISLFSTTFYSCENYLDINYDPNAPKEVTEKLMLPAILSTFSYEIAGGFPVRISANWTKYLAFAGTGPHEGQYRLTANETDNFWRYSSYTDIMKTSTELIAKADQNGNPAYSAIAKIILAWNMSYITDAFGDAPFSQAFQGETGVTKPAYDKQEDIYKRIQVLLDEAIVDAGKTTGIQPGAEDFIYGGDMVLWQKLAHTLKARFHLRLSNAPGYNAATQANLALEALDAGTLSSNDEMPKFNYINAPNAENPWYQYTIDGKWSTAYKPSIFYLNLLNSKNDPRLQYQVDPVAEGDNEGQYVGVTNDATPTGLANYSAIGSFYSAADAPLYLLIYAEVPFIRAEAEFLKAGNTITPAVVTAYNEGIAASMGMYGIDEAAIATYQTANLLLPTTAYEQIMTEKYIANYLQFESYNDFRRTGYPNLPLNTETYPDTELEVAPVLESIPVRFPYPSSERSYNPDNIPAEVPSAFLQAMLVPVWWDKQ</sequence>
<evidence type="ECO:0000313" key="2">
    <source>
        <dbReference type="EMBL" id="PSR56119.1"/>
    </source>
</evidence>
<evidence type="ECO:0000313" key="3">
    <source>
        <dbReference type="Proteomes" id="UP000240357"/>
    </source>
</evidence>
<dbReference type="Pfam" id="PF12771">
    <property type="entry name" value="SusD-like_2"/>
    <property type="match status" value="1"/>
</dbReference>
<organism evidence="2 3">
    <name type="scientific">Adhaeribacter arboris</name>
    <dbReference type="NCBI Taxonomy" id="2072846"/>
    <lineage>
        <taxon>Bacteria</taxon>
        <taxon>Pseudomonadati</taxon>
        <taxon>Bacteroidota</taxon>
        <taxon>Cytophagia</taxon>
        <taxon>Cytophagales</taxon>
        <taxon>Hymenobacteraceae</taxon>
        <taxon>Adhaeribacter</taxon>
    </lineage>
</organism>
<dbReference type="Proteomes" id="UP000240357">
    <property type="component" value="Unassembled WGS sequence"/>
</dbReference>
<dbReference type="EMBL" id="PYFT01000001">
    <property type="protein sequence ID" value="PSR56119.1"/>
    <property type="molecule type" value="Genomic_DNA"/>
</dbReference>
<comment type="caution">
    <text evidence="2">The sequence shown here is derived from an EMBL/GenBank/DDBJ whole genome shotgun (WGS) entry which is preliminary data.</text>
</comment>
<dbReference type="InterPro" id="IPR041662">
    <property type="entry name" value="SusD-like_2"/>
</dbReference>
<dbReference type="AlphaFoldDB" id="A0A2T2YKV5"/>
<protein>
    <recommendedName>
        <fullName evidence="4">SusD/RagB family nutrient-binding outer membrane lipoprotein</fullName>
    </recommendedName>
</protein>
<keyword evidence="3" id="KW-1185">Reference proteome</keyword>
<evidence type="ECO:0008006" key="4">
    <source>
        <dbReference type="Google" id="ProtNLM"/>
    </source>
</evidence>
<dbReference type="PROSITE" id="PS51257">
    <property type="entry name" value="PROKAR_LIPOPROTEIN"/>
    <property type="match status" value="1"/>
</dbReference>